<dbReference type="InterPro" id="IPR034163">
    <property type="entry name" value="Aspergillopepsin-like_cat_dom"/>
</dbReference>
<proteinExistence type="inferred from homology"/>
<dbReference type="SUPFAM" id="SSF50630">
    <property type="entry name" value="Acid proteases"/>
    <property type="match status" value="1"/>
</dbReference>
<keyword evidence="6" id="KW-1015">Disulfide bond</keyword>
<dbReference type="CDD" id="cd06097">
    <property type="entry name" value="Aspergillopepsin_like"/>
    <property type="match status" value="1"/>
</dbReference>
<dbReference type="AlphaFoldDB" id="A0AAE0IBJ9"/>
<keyword evidence="8" id="KW-0732">Signal</keyword>
<dbReference type="PRINTS" id="PR00792">
    <property type="entry name" value="PEPSIN"/>
</dbReference>
<organism evidence="10 11">
    <name type="scientific">Cercophora scortea</name>
    <dbReference type="NCBI Taxonomy" id="314031"/>
    <lineage>
        <taxon>Eukaryota</taxon>
        <taxon>Fungi</taxon>
        <taxon>Dikarya</taxon>
        <taxon>Ascomycota</taxon>
        <taxon>Pezizomycotina</taxon>
        <taxon>Sordariomycetes</taxon>
        <taxon>Sordariomycetidae</taxon>
        <taxon>Sordariales</taxon>
        <taxon>Lasiosphaeriaceae</taxon>
        <taxon>Cercophora</taxon>
    </lineage>
</organism>
<evidence type="ECO:0000256" key="7">
    <source>
        <dbReference type="RuleBase" id="RU000454"/>
    </source>
</evidence>
<evidence type="ECO:0000256" key="3">
    <source>
        <dbReference type="ARBA" id="ARBA00022750"/>
    </source>
</evidence>
<evidence type="ECO:0000256" key="1">
    <source>
        <dbReference type="ARBA" id="ARBA00007447"/>
    </source>
</evidence>
<evidence type="ECO:0000259" key="9">
    <source>
        <dbReference type="PROSITE" id="PS51767"/>
    </source>
</evidence>
<feature type="chain" id="PRO_5042158414" evidence="8">
    <location>
        <begin position="22"/>
        <end position="430"/>
    </location>
</feature>
<sequence>MVAITNLLLATALAAVGLGSALPPKVGTTVINDGSMLVGEGKASLKQVRNPGHRFNGALSVYKTYLKYGAPIPDHLLKAVESARAVALAERDSSTGTGTAGALPIDEYDIAYITPVSIGTPPQLLNLDFDTGSSDLWVFSSSLPSTQIKGQAIYSPAKSSTSKLLTDHSWSISYGDGSASKGNVYTDNFTVGGLTAVNQAVECAQQVSSSFTRETQIDGLVGLGFSTLNTVSPKAQSTFFDNVKGNLKAPLFTSDLKFKAAGTYDFGYIDSAKYKGNITYTPVNTNPGYWTWTSTGYAVGTGSFVSTPITNIADTGTTLLYLPTSVVTAYYRGVPGSSNSRSYGGYVFPCSQKLPAFVFGVGSARISIPGSYINYGEVQTGSTTCFGGIQSSSGMGINIFGDVALKAAFVVFNGAEPPSLGWAEKTLVGA</sequence>
<dbReference type="InterPro" id="IPR001969">
    <property type="entry name" value="Aspartic_peptidase_AS"/>
</dbReference>
<feature type="domain" description="Peptidase A1" evidence="9">
    <location>
        <begin position="112"/>
        <end position="423"/>
    </location>
</feature>
<keyword evidence="3 7" id="KW-0064">Aspartyl protease</keyword>
<evidence type="ECO:0000256" key="8">
    <source>
        <dbReference type="SAM" id="SignalP"/>
    </source>
</evidence>
<dbReference type="InterPro" id="IPR001461">
    <property type="entry name" value="Aspartic_peptidase_A1"/>
</dbReference>
<feature type="signal peptide" evidence="8">
    <location>
        <begin position="1"/>
        <end position="21"/>
    </location>
</feature>
<keyword evidence="4 7" id="KW-0378">Hydrolase</keyword>
<evidence type="ECO:0000256" key="5">
    <source>
        <dbReference type="PIRSR" id="PIRSR601461-1"/>
    </source>
</evidence>
<dbReference type="GO" id="GO:0006508">
    <property type="term" value="P:proteolysis"/>
    <property type="evidence" value="ECO:0007669"/>
    <property type="project" value="UniProtKB-KW"/>
</dbReference>
<dbReference type="InterPro" id="IPR021109">
    <property type="entry name" value="Peptidase_aspartic_dom_sf"/>
</dbReference>
<keyword evidence="2 7" id="KW-0645">Protease</keyword>
<dbReference type="PROSITE" id="PS00141">
    <property type="entry name" value="ASP_PROTEASE"/>
    <property type="match status" value="1"/>
</dbReference>
<comment type="caution">
    <text evidence="10">The sequence shown here is derived from an EMBL/GenBank/DDBJ whole genome shotgun (WGS) entry which is preliminary data.</text>
</comment>
<dbReference type="GO" id="GO:0004190">
    <property type="term" value="F:aspartic-type endopeptidase activity"/>
    <property type="evidence" value="ECO:0007669"/>
    <property type="project" value="UniProtKB-KW"/>
</dbReference>
<comment type="similarity">
    <text evidence="1 7">Belongs to the peptidase A1 family.</text>
</comment>
<dbReference type="InterPro" id="IPR033121">
    <property type="entry name" value="PEPTIDASE_A1"/>
</dbReference>
<feature type="disulfide bond" evidence="6">
    <location>
        <begin position="350"/>
        <end position="385"/>
    </location>
</feature>
<evidence type="ECO:0000313" key="10">
    <source>
        <dbReference type="EMBL" id="KAK3321276.1"/>
    </source>
</evidence>
<dbReference type="FunFam" id="2.40.70.10:FF:000026">
    <property type="entry name" value="Endothiapepsin"/>
    <property type="match status" value="1"/>
</dbReference>
<reference evidence="10" key="2">
    <citation type="submission" date="2023-06" db="EMBL/GenBank/DDBJ databases">
        <authorList>
            <consortium name="Lawrence Berkeley National Laboratory"/>
            <person name="Haridas S."/>
            <person name="Hensen N."/>
            <person name="Bonometti L."/>
            <person name="Westerberg I."/>
            <person name="Brannstrom I.O."/>
            <person name="Guillou S."/>
            <person name="Cros-Aarteil S."/>
            <person name="Calhoun S."/>
            <person name="Kuo A."/>
            <person name="Mondo S."/>
            <person name="Pangilinan J."/>
            <person name="Riley R."/>
            <person name="Labutti K."/>
            <person name="Andreopoulos B."/>
            <person name="Lipzen A."/>
            <person name="Chen C."/>
            <person name="Yanf M."/>
            <person name="Daum C."/>
            <person name="Ng V."/>
            <person name="Clum A."/>
            <person name="Steindorff A."/>
            <person name="Ohm R."/>
            <person name="Martin F."/>
            <person name="Silar P."/>
            <person name="Natvig D."/>
            <person name="Lalanne C."/>
            <person name="Gautier V."/>
            <person name="Ament-Velasquez S.L."/>
            <person name="Kruys A."/>
            <person name="Hutchinson M.I."/>
            <person name="Powell A.J."/>
            <person name="Barry K."/>
            <person name="Miller A.N."/>
            <person name="Grigoriev I.V."/>
            <person name="Debuchy R."/>
            <person name="Gladieux P."/>
            <person name="Thoren M.H."/>
            <person name="Johannesson H."/>
        </authorList>
    </citation>
    <scope>NUCLEOTIDE SEQUENCE</scope>
    <source>
        <strain evidence="10">SMH4131-1</strain>
    </source>
</reference>
<name>A0AAE0IBJ9_9PEZI</name>
<dbReference type="PANTHER" id="PTHR47966:SF2">
    <property type="entry name" value="ASPERGILLOPEPSIN-1-RELATED"/>
    <property type="match status" value="1"/>
</dbReference>
<feature type="active site" evidence="5">
    <location>
        <position position="314"/>
    </location>
</feature>
<dbReference type="PANTHER" id="PTHR47966">
    <property type="entry name" value="BETA-SITE APP-CLEAVING ENZYME, ISOFORM A-RELATED"/>
    <property type="match status" value="1"/>
</dbReference>
<dbReference type="EMBL" id="JAUEPO010000005">
    <property type="protein sequence ID" value="KAK3321276.1"/>
    <property type="molecule type" value="Genomic_DNA"/>
</dbReference>
<dbReference type="Proteomes" id="UP001286456">
    <property type="component" value="Unassembled WGS sequence"/>
</dbReference>
<dbReference type="Pfam" id="PF00026">
    <property type="entry name" value="Asp"/>
    <property type="match status" value="1"/>
</dbReference>
<protein>
    <submittedName>
        <fullName evidence="10">Aspartic-type endopeptidase-like protein</fullName>
    </submittedName>
</protein>
<evidence type="ECO:0000256" key="4">
    <source>
        <dbReference type="ARBA" id="ARBA00022801"/>
    </source>
</evidence>
<gene>
    <name evidence="10" type="ORF">B0T19DRAFT_387942</name>
</gene>
<dbReference type="Gene3D" id="2.40.70.10">
    <property type="entry name" value="Acid Proteases"/>
    <property type="match status" value="2"/>
</dbReference>
<reference evidence="10" key="1">
    <citation type="journal article" date="2023" name="Mol. Phylogenet. Evol.">
        <title>Genome-scale phylogeny and comparative genomics of the fungal order Sordariales.</title>
        <authorList>
            <person name="Hensen N."/>
            <person name="Bonometti L."/>
            <person name="Westerberg I."/>
            <person name="Brannstrom I.O."/>
            <person name="Guillou S."/>
            <person name="Cros-Aarteil S."/>
            <person name="Calhoun S."/>
            <person name="Haridas S."/>
            <person name="Kuo A."/>
            <person name="Mondo S."/>
            <person name="Pangilinan J."/>
            <person name="Riley R."/>
            <person name="LaButti K."/>
            <person name="Andreopoulos B."/>
            <person name="Lipzen A."/>
            <person name="Chen C."/>
            <person name="Yan M."/>
            <person name="Daum C."/>
            <person name="Ng V."/>
            <person name="Clum A."/>
            <person name="Steindorff A."/>
            <person name="Ohm R.A."/>
            <person name="Martin F."/>
            <person name="Silar P."/>
            <person name="Natvig D.O."/>
            <person name="Lalanne C."/>
            <person name="Gautier V."/>
            <person name="Ament-Velasquez S.L."/>
            <person name="Kruys A."/>
            <person name="Hutchinson M.I."/>
            <person name="Powell A.J."/>
            <person name="Barry K."/>
            <person name="Miller A.N."/>
            <person name="Grigoriev I.V."/>
            <person name="Debuchy R."/>
            <person name="Gladieux P."/>
            <person name="Hiltunen Thoren M."/>
            <person name="Johannesson H."/>
        </authorList>
    </citation>
    <scope>NUCLEOTIDE SEQUENCE</scope>
    <source>
        <strain evidence="10">SMH4131-1</strain>
    </source>
</reference>
<feature type="active site" evidence="5">
    <location>
        <position position="130"/>
    </location>
</feature>
<accession>A0AAE0IBJ9</accession>
<dbReference type="FunFam" id="2.40.70.10:FF:000024">
    <property type="entry name" value="Endothiapepsin"/>
    <property type="match status" value="1"/>
</dbReference>
<evidence type="ECO:0000256" key="6">
    <source>
        <dbReference type="PIRSR" id="PIRSR601461-2"/>
    </source>
</evidence>
<evidence type="ECO:0000256" key="2">
    <source>
        <dbReference type="ARBA" id="ARBA00022670"/>
    </source>
</evidence>
<evidence type="ECO:0000313" key="11">
    <source>
        <dbReference type="Proteomes" id="UP001286456"/>
    </source>
</evidence>
<dbReference type="PROSITE" id="PS51767">
    <property type="entry name" value="PEPTIDASE_A1"/>
    <property type="match status" value="1"/>
</dbReference>
<keyword evidence="11" id="KW-1185">Reference proteome</keyword>